<evidence type="ECO:0000313" key="2">
    <source>
        <dbReference type="Proteomes" id="UP000805614"/>
    </source>
</evidence>
<dbReference type="InterPro" id="IPR029058">
    <property type="entry name" value="AB_hydrolase_fold"/>
</dbReference>
<organism evidence="1 2">
    <name type="scientific">Actinomadura alba</name>
    <dbReference type="NCBI Taxonomy" id="406431"/>
    <lineage>
        <taxon>Bacteria</taxon>
        <taxon>Bacillati</taxon>
        <taxon>Actinomycetota</taxon>
        <taxon>Actinomycetes</taxon>
        <taxon>Streptosporangiales</taxon>
        <taxon>Thermomonosporaceae</taxon>
        <taxon>Actinomadura</taxon>
    </lineage>
</organism>
<dbReference type="Proteomes" id="UP000805614">
    <property type="component" value="Unassembled WGS sequence"/>
</dbReference>
<name>A0ABR7LQB7_9ACTN</name>
<comment type="caution">
    <text evidence="1">The sequence shown here is derived from an EMBL/GenBank/DDBJ whole genome shotgun (WGS) entry which is preliminary data.</text>
</comment>
<accession>A0ABR7LQB7</accession>
<dbReference type="RefSeq" id="WP_187243881.1">
    <property type="nucleotide sequence ID" value="NZ_BAAAOK010000027.1"/>
</dbReference>
<sequence>MTPGTLVLLHAPLATAAVWGPIPETLRSHGADVVVPEIHDQIGDHGDDHNGAQRPPGTGRYVARAALEIAAHRPAQPLVLVAHGAAGAVLPKLGAAQRAAHRTVGGYVLVDAEFPEPAELRGDWPDAPCGYLRTAEPYELEARQARLRGWPVREPAGGHAGTLADAAEALRELIAAL</sequence>
<gene>
    <name evidence="1" type="ORF">HKK74_15325</name>
</gene>
<dbReference type="SUPFAM" id="SSF53474">
    <property type="entry name" value="alpha/beta-Hydrolases"/>
    <property type="match status" value="1"/>
</dbReference>
<evidence type="ECO:0000313" key="1">
    <source>
        <dbReference type="EMBL" id="MBC6466863.1"/>
    </source>
</evidence>
<dbReference type="Gene3D" id="3.40.50.1820">
    <property type="entry name" value="alpha/beta hydrolase"/>
    <property type="match status" value="1"/>
</dbReference>
<protein>
    <recommendedName>
        <fullName evidence="3">Alpha/beta hydrolase</fullName>
    </recommendedName>
</protein>
<dbReference type="EMBL" id="JABVEC010000010">
    <property type="protein sequence ID" value="MBC6466863.1"/>
    <property type="molecule type" value="Genomic_DNA"/>
</dbReference>
<evidence type="ECO:0008006" key="3">
    <source>
        <dbReference type="Google" id="ProtNLM"/>
    </source>
</evidence>
<reference evidence="1 2" key="1">
    <citation type="submission" date="2020-06" db="EMBL/GenBank/DDBJ databases">
        <title>Actinomadura xiongansis sp. nov., isolated from soil of Baiyangdian.</title>
        <authorList>
            <person name="Zhang X."/>
        </authorList>
    </citation>
    <scope>NUCLEOTIDE SEQUENCE [LARGE SCALE GENOMIC DNA]</scope>
    <source>
        <strain evidence="1 2">HBUM206468</strain>
    </source>
</reference>
<proteinExistence type="predicted"/>
<keyword evidence="2" id="KW-1185">Reference proteome</keyword>